<sequence>MTVPTIKTGTSDYEQLCVLIAFESQMLCLLAEHRWGILTASDAELVAWELGWEHASDISDLSLSCADVLSSINVMGEELLPGGWVDAVQTGSDDRIRYERHFRKAEEKYPAGDKNIERHNMTFRRLYGSPDDSAGYVFIQTALPRNANYCVSQTDNDEKVIAVLDSLNDAIAVARYAASHDGGYGDVCIATSDHPTTHSDFESWFTD</sequence>
<keyword evidence="2" id="KW-1185">Reference proteome</keyword>
<comment type="caution">
    <text evidence="1">The sequence shown here is derived from an EMBL/GenBank/DDBJ whole genome shotgun (WGS) entry which is preliminary data.</text>
</comment>
<name>A0A6L5EGQ5_9ENTR</name>
<proteinExistence type="predicted"/>
<evidence type="ECO:0000313" key="1">
    <source>
        <dbReference type="EMBL" id="MPQ54361.1"/>
    </source>
</evidence>
<gene>
    <name evidence="1" type="ORF">GBB84_26130</name>
</gene>
<dbReference type="EMBL" id="WHIY01000028">
    <property type="protein sequence ID" value="MPQ54361.1"/>
    <property type="molecule type" value="Genomic_DNA"/>
</dbReference>
<dbReference type="AlphaFoldDB" id="A0A6L5EGQ5"/>
<dbReference type="Proteomes" id="UP000475079">
    <property type="component" value="Unassembled WGS sequence"/>
</dbReference>
<accession>A0A6L5EGQ5</accession>
<evidence type="ECO:0000313" key="2">
    <source>
        <dbReference type="Proteomes" id="UP000475079"/>
    </source>
</evidence>
<protein>
    <submittedName>
        <fullName evidence="1">Uncharacterized protein</fullName>
    </submittedName>
</protein>
<dbReference type="RefSeq" id="WP_048242235.1">
    <property type="nucleotide sequence ID" value="NZ_WHIY01000028.1"/>
</dbReference>
<organism evidence="1 2">
    <name type="scientific">Citrobacter telavivensis</name>
    <dbReference type="NCBI Taxonomy" id="2653932"/>
    <lineage>
        <taxon>Bacteria</taxon>
        <taxon>Pseudomonadati</taxon>
        <taxon>Pseudomonadota</taxon>
        <taxon>Gammaproteobacteria</taxon>
        <taxon>Enterobacterales</taxon>
        <taxon>Enterobacteriaceae</taxon>
        <taxon>Citrobacter</taxon>
    </lineage>
</organism>
<reference evidence="1 2" key="1">
    <citation type="submission" date="2019-10" db="EMBL/GenBank/DDBJ databases">
        <title>Characterization of a new Citrobacter species.</title>
        <authorList>
            <person name="Goncalves Ribeiro T."/>
            <person name="Izdebski R."/>
            <person name="Urbanowicz P."/>
            <person name="Carmeli Y."/>
            <person name="Gniadkowski M."/>
            <person name="Peixe L."/>
        </authorList>
    </citation>
    <scope>NUCLEOTIDE SEQUENCE [LARGE SCALE GENOMIC DNA]</scope>
    <source>
        <strain evidence="1 2">NMI7905_11</strain>
    </source>
</reference>